<dbReference type="Proteomes" id="UP000366872">
    <property type="component" value="Unassembled WGS sequence"/>
</dbReference>
<dbReference type="RefSeq" id="WP_136078065.1">
    <property type="nucleotide sequence ID" value="NZ_CAAHFG010000001.1"/>
</dbReference>
<proteinExistence type="predicted"/>
<gene>
    <name evidence="1" type="ORF">PDESU_00949</name>
</gene>
<dbReference type="AlphaFoldDB" id="A0A6C2TXS9"/>
<keyword evidence="2" id="KW-1185">Reference proteome</keyword>
<dbReference type="EMBL" id="CAAHFG010000001">
    <property type="protein sequence ID" value="VGO12397.1"/>
    <property type="molecule type" value="Genomic_DNA"/>
</dbReference>
<protein>
    <submittedName>
        <fullName evidence="1">Uncharacterized protein</fullName>
    </submittedName>
</protein>
<sequence length="129" mass="14103">MSTKSHVGMEQKVCPVCGQAFDTGTILLDKRLRNSLDRHTVTGWDLCPEHAALWKKGYIALVECDPQKSTFTGGTIRPENAYRTGRVAHIRTAAAARIFNIALTGPVAFVEPGVVEMLGQLQPEGEHES</sequence>
<name>A0A6C2TXS9_PONDE</name>
<accession>A0A6C2TXS9</accession>
<organism evidence="1 2">
    <name type="scientific">Pontiella desulfatans</name>
    <dbReference type="NCBI Taxonomy" id="2750659"/>
    <lineage>
        <taxon>Bacteria</taxon>
        <taxon>Pseudomonadati</taxon>
        <taxon>Kiritimatiellota</taxon>
        <taxon>Kiritimatiellia</taxon>
        <taxon>Kiritimatiellales</taxon>
        <taxon>Pontiellaceae</taxon>
        <taxon>Pontiella</taxon>
    </lineage>
</organism>
<evidence type="ECO:0000313" key="1">
    <source>
        <dbReference type="EMBL" id="VGO12397.1"/>
    </source>
</evidence>
<reference evidence="1 2" key="1">
    <citation type="submission" date="2019-04" db="EMBL/GenBank/DDBJ databases">
        <authorList>
            <person name="Van Vliet M D."/>
        </authorList>
    </citation>
    <scope>NUCLEOTIDE SEQUENCE [LARGE SCALE GENOMIC DNA]</scope>
    <source>
        <strain evidence="1 2">F1</strain>
    </source>
</reference>
<evidence type="ECO:0000313" key="2">
    <source>
        <dbReference type="Proteomes" id="UP000366872"/>
    </source>
</evidence>